<dbReference type="OrthoDB" id="10017160at2759"/>
<dbReference type="Proteomes" id="UP000499080">
    <property type="component" value="Unassembled WGS sequence"/>
</dbReference>
<keyword evidence="1" id="KW-0808">Transferase</keyword>
<dbReference type="PANTHER" id="PTHR46060">
    <property type="entry name" value="MARINER MOS1 TRANSPOSASE-LIKE PROTEIN"/>
    <property type="match status" value="1"/>
</dbReference>
<reference evidence="1 2" key="1">
    <citation type="journal article" date="2019" name="Sci. Rep.">
        <title>Orb-weaving spider Araneus ventricosus genome elucidates the spidroin gene catalogue.</title>
        <authorList>
            <person name="Kono N."/>
            <person name="Nakamura H."/>
            <person name="Ohtoshi R."/>
            <person name="Moran D.A.P."/>
            <person name="Shinohara A."/>
            <person name="Yoshida Y."/>
            <person name="Fujiwara M."/>
            <person name="Mori M."/>
            <person name="Tomita M."/>
            <person name="Arakawa K."/>
        </authorList>
    </citation>
    <scope>NUCLEOTIDE SEQUENCE [LARGE SCALE GENOMIC DNA]</scope>
</reference>
<sequence length="116" mass="13018">MISQGIVLLHDNARPHSAGVTQNLIQQFGSEHFDHPPYNPDLAPSHYQLFLNLKHVFGLMRFDSDDDAKNGVQQWLSSLAASSFEEGIDKLVSHFNKCLNNGGNYVENSFRNALSF</sequence>
<evidence type="ECO:0000313" key="1">
    <source>
        <dbReference type="EMBL" id="GBO03905.1"/>
    </source>
</evidence>
<proteinExistence type="predicted"/>
<accession>A0A4Y2TTE0</accession>
<keyword evidence="1" id="KW-0489">Methyltransferase</keyword>
<dbReference type="GO" id="GO:0032259">
    <property type="term" value="P:methylation"/>
    <property type="evidence" value="ECO:0007669"/>
    <property type="project" value="UniProtKB-KW"/>
</dbReference>
<evidence type="ECO:0000313" key="2">
    <source>
        <dbReference type="Proteomes" id="UP000499080"/>
    </source>
</evidence>
<organism evidence="1 2">
    <name type="scientific">Araneus ventricosus</name>
    <name type="common">Orbweaver spider</name>
    <name type="synonym">Epeira ventricosa</name>
    <dbReference type="NCBI Taxonomy" id="182803"/>
    <lineage>
        <taxon>Eukaryota</taxon>
        <taxon>Metazoa</taxon>
        <taxon>Ecdysozoa</taxon>
        <taxon>Arthropoda</taxon>
        <taxon>Chelicerata</taxon>
        <taxon>Arachnida</taxon>
        <taxon>Araneae</taxon>
        <taxon>Araneomorphae</taxon>
        <taxon>Entelegynae</taxon>
        <taxon>Araneoidea</taxon>
        <taxon>Araneidae</taxon>
        <taxon>Araneus</taxon>
    </lineage>
</organism>
<dbReference type="PANTHER" id="PTHR46060:SF1">
    <property type="entry name" value="MARINER MOS1 TRANSPOSASE-LIKE PROTEIN"/>
    <property type="match status" value="1"/>
</dbReference>
<dbReference type="InterPro" id="IPR036397">
    <property type="entry name" value="RNaseH_sf"/>
</dbReference>
<dbReference type="InterPro" id="IPR052709">
    <property type="entry name" value="Transposase-MT_Hybrid"/>
</dbReference>
<dbReference type="Gene3D" id="3.30.420.10">
    <property type="entry name" value="Ribonuclease H-like superfamily/Ribonuclease H"/>
    <property type="match status" value="1"/>
</dbReference>
<protein>
    <submittedName>
        <fullName evidence="1">Histone-lysine N-methyltransferase SETMAR</fullName>
    </submittedName>
</protein>
<comment type="caution">
    <text evidence="1">The sequence shown here is derived from an EMBL/GenBank/DDBJ whole genome shotgun (WGS) entry which is preliminary data.</text>
</comment>
<dbReference type="AlphaFoldDB" id="A0A4Y2TTE0"/>
<dbReference type="GO" id="GO:0003676">
    <property type="term" value="F:nucleic acid binding"/>
    <property type="evidence" value="ECO:0007669"/>
    <property type="project" value="InterPro"/>
</dbReference>
<name>A0A4Y2TTE0_ARAVE</name>
<dbReference type="EMBL" id="BGPR01031052">
    <property type="protein sequence ID" value="GBO03905.1"/>
    <property type="molecule type" value="Genomic_DNA"/>
</dbReference>
<dbReference type="GO" id="GO:0008168">
    <property type="term" value="F:methyltransferase activity"/>
    <property type="evidence" value="ECO:0007669"/>
    <property type="project" value="UniProtKB-KW"/>
</dbReference>
<keyword evidence="2" id="KW-1185">Reference proteome</keyword>
<gene>
    <name evidence="1" type="primary">SETMAR_240</name>
    <name evidence="1" type="ORF">AVEN_91569_1</name>
</gene>